<dbReference type="EMBL" id="DVML01000031">
    <property type="protein sequence ID" value="HIU22976.1"/>
    <property type="molecule type" value="Genomic_DNA"/>
</dbReference>
<dbReference type="InterPro" id="IPR042229">
    <property type="entry name" value="Listeria/Bacterioides_rpt_sf"/>
</dbReference>
<dbReference type="NCBIfam" id="TIGR02532">
    <property type="entry name" value="IV_pilin_GFxxxE"/>
    <property type="match status" value="1"/>
</dbReference>
<dbReference type="GO" id="GO:0015627">
    <property type="term" value="C:type II protein secretion system complex"/>
    <property type="evidence" value="ECO:0007669"/>
    <property type="project" value="InterPro"/>
</dbReference>
<evidence type="ECO:0000256" key="1">
    <source>
        <dbReference type="ARBA" id="ARBA00004196"/>
    </source>
</evidence>
<dbReference type="InterPro" id="IPR002860">
    <property type="entry name" value="BNR_rpt"/>
</dbReference>
<dbReference type="Pfam" id="PF02012">
    <property type="entry name" value="BNR"/>
    <property type="match status" value="1"/>
</dbReference>
<dbReference type="Gene3D" id="2.60.40.4270">
    <property type="entry name" value="Listeria-Bacteroides repeat domain"/>
    <property type="match status" value="1"/>
</dbReference>
<dbReference type="SUPFAM" id="SSF54523">
    <property type="entry name" value="Pili subunits"/>
    <property type="match status" value="1"/>
</dbReference>
<accession>A0A9D1HUW1</accession>
<dbReference type="CDD" id="cd00063">
    <property type="entry name" value="FN3"/>
    <property type="match status" value="1"/>
</dbReference>
<dbReference type="PROSITE" id="PS00409">
    <property type="entry name" value="PROKAR_NTER_METHYL"/>
    <property type="match status" value="1"/>
</dbReference>
<gene>
    <name evidence="5" type="ORF">IAD49_05285</name>
</gene>
<feature type="non-terminal residue" evidence="5">
    <location>
        <position position="708"/>
    </location>
</feature>
<dbReference type="PRINTS" id="PR00813">
    <property type="entry name" value="BCTERIALGSPG"/>
</dbReference>
<evidence type="ECO:0000313" key="5">
    <source>
        <dbReference type="EMBL" id="HIU22976.1"/>
    </source>
</evidence>
<dbReference type="InterPro" id="IPR013378">
    <property type="entry name" value="InlB-like_B-rpt"/>
</dbReference>
<proteinExistence type="predicted"/>
<dbReference type="InterPro" id="IPR036278">
    <property type="entry name" value="Sialidase_sf"/>
</dbReference>
<reference evidence="5" key="2">
    <citation type="journal article" date="2021" name="PeerJ">
        <title>Extensive microbial diversity within the chicken gut microbiome revealed by metagenomics and culture.</title>
        <authorList>
            <person name="Gilroy R."/>
            <person name="Ravi A."/>
            <person name="Getino M."/>
            <person name="Pursley I."/>
            <person name="Horton D.L."/>
            <person name="Alikhan N.F."/>
            <person name="Baker D."/>
            <person name="Gharbi K."/>
            <person name="Hall N."/>
            <person name="Watson M."/>
            <person name="Adriaenssens E.M."/>
            <person name="Foster-Nyarko E."/>
            <person name="Jarju S."/>
            <person name="Secka A."/>
            <person name="Antonio M."/>
            <person name="Oren A."/>
            <person name="Chaudhuri R.R."/>
            <person name="La Ragione R."/>
            <person name="Hildebrand F."/>
            <person name="Pallen M.J."/>
        </authorList>
    </citation>
    <scope>NUCLEOTIDE SEQUENCE</scope>
    <source>
        <strain evidence="5">CHK197-8231</strain>
    </source>
</reference>
<dbReference type="InterPro" id="IPR003961">
    <property type="entry name" value="FN3_dom"/>
</dbReference>
<evidence type="ECO:0000256" key="3">
    <source>
        <dbReference type="SAM" id="Phobius"/>
    </source>
</evidence>
<dbReference type="Pfam" id="PF07963">
    <property type="entry name" value="N_methyl"/>
    <property type="match status" value="1"/>
</dbReference>
<keyword evidence="3" id="KW-1133">Transmembrane helix</keyword>
<keyword evidence="3" id="KW-0472">Membrane</keyword>
<dbReference type="Gene3D" id="2.60.40.10">
    <property type="entry name" value="Immunoglobulins"/>
    <property type="match status" value="3"/>
</dbReference>
<evidence type="ECO:0000313" key="6">
    <source>
        <dbReference type="Proteomes" id="UP000824087"/>
    </source>
</evidence>
<dbReference type="InterPro" id="IPR045584">
    <property type="entry name" value="Pilin-like"/>
</dbReference>
<comment type="caution">
    <text evidence="5">The sequence shown here is derived from an EMBL/GenBank/DDBJ whole genome shotgun (WGS) entry which is preliminary data.</text>
</comment>
<dbReference type="SUPFAM" id="SSF50939">
    <property type="entry name" value="Sialidases"/>
    <property type="match status" value="1"/>
</dbReference>
<keyword evidence="3" id="KW-0812">Transmembrane</keyword>
<sequence>MKVNKRGFTLIEILAVIVILAVLAVITIPIVMGIIEETRKNRFLEDVKSIISAIEQYNSENDMKALGSYVVKQKDVEYKGDENVSNKKVSFKGNFDGAGAAFLNKSGLIRLEIENDKWCVHGTNKEYLIDEGDCSQVGQDLLVTYSVDKTGWAPKKVVTIEYPEREDGLMYDYSLDGGKTWLDVRTGNVAKVEFTKPGTIIARVFDGIHYQTGSSFAVTQIDSTAPKDVAVVLTKKMSNRIEIVASGFDLESGIAKIEFSKDDGKTWINNGTDAEYQFTQLKSATYPIKVRMTNSAGLLSVSKTLNVTTTVIDVPTYKVDKTGWQTKKIVTITYPARQSNFTYQYSTDAGKTWKTVASPATTQTLTFTSNGTVIARVHDGTNYVTASSFAVTQVDSTGPTAVAAVSTQTTSSLAIKATCTDAQSGITKIEYSKDNGSSYVSGGTNTTYTFTGLKTGTYNFKVRCTNGSGMTATSTAVSGSTNSIGTPTYAVDKTGWQAKKVVTITYPARQSNFTYQYSLDGGRSWTTVASPATTKQVTFTANGTIIARITDGTNYVTASSFSVTQIDTSAPSATVAVSSTTYNSATLKATCTDAQSGIRKVEFSKDNGASYVANGTNTTYTFGSLATGTYNFRARCTNGVGLQTQSATVSKLIQNQFTLTYNANGGSVSPTSKKVTVGATYGTLPTPTRSNHRFLGWYTAASGGTKVS</sequence>
<dbReference type="InterPro" id="IPR012902">
    <property type="entry name" value="N_methyl_site"/>
</dbReference>
<protein>
    <submittedName>
        <fullName evidence="5">InlB B-repeat-containing protein</fullName>
    </submittedName>
</protein>
<dbReference type="InterPro" id="IPR013783">
    <property type="entry name" value="Ig-like_fold"/>
</dbReference>
<feature type="domain" description="Fibronectin type-III" evidence="4">
    <location>
        <begin position="568"/>
        <end position="643"/>
    </location>
</feature>
<dbReference type="Proteomes" id="UP000824087">
    <property type="component" value="Unassembled WGS sequence"/>
</dbReference>
<organism evidence="5 6">
    <name type="scientific">Candidatus Fimihabitans intestinipullorum</name>
    <dbReference type="NCBI Taxonomy" id="2840820"/>
    <lineage>
        <taxon>Bacteria</taxon>
        <taxon>Bacillati</taxon>
        <taxon>Mycoplasmatota</taxon>
        <taxon>Mycoplasmatota incertae sedis</taxon>
        <taxon>Candidatus Fimihabitans</taxon>
    </lineage>
</organism>
<reference evidence="5" key="1">
    <citation type="submission" date="2020-10" db="EMBL/GenBank/DDBJ databases">
        <authorList>
            <person name="Gilroy R."/>
        </authorList>
    </citation>
    <scope>NUCLEOTIDE SEQUENCE</scope>
    <source>
        <strain evidence="5">CHK197-8231</strain>
    </source>
</reference>
<dbReference type="GO" id="GO:0015628">
    <property type="term" value="P:protein secretion by the type II secretion system"/>
    <property type="evidence" value="ECO:0007669"/>
    <property type="project" value="InterPro"/>
</dbReference>
<evidence type="ECO:0000259" key="4">
    <source>
        <dbReference type="SMART" id="SM00060"/>
    </source>
</evidence>
<dbReference type="InterPro" id="IPR000983">
    <property type="entry name" value="Bac_GSPG_pilin"/>
</dbReference>
<dbReference type="Gene3D" id="3.30.700.10">
    <property type="entry name" value="Glycoprotein, Type 4 Pilin"/>
    <property type="match status" value="1"/>
</dbReference>
<feature type="transmembrane region" description="Helical" evidence="3">
    <location>
        <begin position="12"/>
        <end position="35"/>
    </location>
</feature>
<dbReference type="GO" id="GO:0030313">
    <property type="term" value="C:cell envelope"/>
    <property type="evidence" value="ECO:0007669"/>
    <property type="project" value="UniProtKB-SubCell"/>
</dbReference>
<name>A0A9D1HUW1_9BACT</name>
<feature type="domain" description="Fibronectin type-III" evidence="4">
    <location>
        <begin position="399"/>
        <end position="471"/>
    </location>
</feature>
<comment type="subcellular location">
    <subcellularLocation>
        <location evidence="1">Cell envelope</location>
    </subcellularLocation>
</comment>
<keyword evidence="2" id="KW-0488">Methylation</keyword>
<dbReference type="SMART" id="SM00060">
    <property type="entry name" value="FN3"/>
    <property type="match status" value="2"/>
</dbReference>
<dbReference type="AlphaFoldDB" id="A0A9D1HUW1"/>
<dbReference type="Pfam" id="PF09479">
    <property type="entry name" value="Flg_new"/>
    <property type="match status" value="1"/>
</dbReference>
<evidence type="ECO:0000256" key="2">
    <source>
        <dbReference type="ARBA" id="ARBA00022481"/>
    </source>
</evidence>